<dbReference type="Gene3D" id="3.90.1150.10">
    <property type="entry name" value="Aspartate Aminotransferase, domain 1"/>
    <property type="match status" value="1"/>
</dbReference>
<dbReference type="EMBL" id="MAAX01000165">
    <property type="protein sequence ID" value="OUS12147.1"/>
    <property type="molecule type" value="Genomic_DNA"/>
</dbReference>
<dbReference type="InterPro" id="IPR015424">
    <property type="entry name" value="PyrdxlP-dep_Trfase"/>
</dbReference>
<accession>A0A1Z8APC2</accession>
<sequence length="70" mass="8106">LPFVKKVEPVETNIIIFEVEDEKAIMDHLSKNKVVISNMGSGKLRMVTHLDYTAENQEVLMDILRKYSEK</sequence>
<proteinExistence type="predicted"/>
<evidence type="ECO:0000313" key="1">
    <source>
        <dbReference type="EMBL" id="OUS12147.1"/>
    </source>
</evidence>
<reference evidence="2" key="1">
    <citation type="journal article" date="2017" name="Proc. Natl. Acad. Sci. U.S.A.">
        <title>Simulation of Deepwater Horizon oil plume reveals substrate specialization within a complex community of hydrocarbon-degraders.</title>
        <authorList>
            <person name="Hu P."/>
            <person name="Dubinsky E.A."/>
            <person name="Probst A.J."/>
            <person name="Wang J."/>
            <person name="Sieber C.M.K."/>
            <person name="Tom L.M."/>
            <person name="Gardinali P."/>
            <person name="Banfield J.F."/>
            <person name="Atlas R.M."/>
            <person name="Andersen G.L."/>
        </authorList>
    </citation>
    <scope>NUCLEOTIDE SEQUENCE [LARGE SCALE GENOMIC DNA]</scope>
</reference>
<feature type="non-terminal residue" evidence="1">
    <location>
        <position position="1"/>
    </location>
</feature>
<organism evidence="1 2">
    <name type="scientific">Nonlabens dokdonensis</name>
    <dbReference type="NCBI Taxonomy" id="328515"/>
    <lineage>
        <taxon>Bacteria</taxon>
        <taxon>Pseudomonadati</taxon>
        <taxon>Bacteroidota</taxon>
        <taxon>Flavobacteriia</taxon>
        <taxon>Flavobacteriales</taxon>
        <taxon>Flavobacteriaceae</taxon>
        <taxon>Nonlabens</taxon>
    </lineage>
</organism>
<evidence type="ECO:0000313" key="2">
    <source>
        <dbReference type="Proteomes" id="UP000196102"/>
    </source>
</evidence>
<gene>
    <name evidence="1" type="ORF">A9Q93_10645</name>
</gene>
<dbReference type="Proteomes" id="UP000196102">
    <property type="component" value="Unassembled WGS sequence"/>
</dbReference>
<protein>
    <submittedName>
        <fullName evidence="1">Threonine aldolase</fullName>
    </submittedName>
</protein>
<dbReference type="SUPFAM" id="SSF53383">
    <property type="entry name" value="PLP-dependent transferases"/>
    <property type="match status" value="1"/>
</dbReference>
<dbReference type="InterPro" id="IPR015422">
    <property type="entry name" value="PyrdxlP-dep_Trfase_small"/>
</dbReference>
<dbReference type="AlphaFoldDB" id="A0A1Z8APC2"/>
<name>A0A1Z8APC2_9FLAO</name>
<comment type="caution">
    <text evidence="1">The sequence shown here is derived from an EMBL/GenBank/DDBJ whole genome shotgun (WGS) entry which is preliminary data.</text>
</comment>